<dbReference type="InterPro" id="IPR018333">
    <property type="entry name" value="Squalene_cyclase"/>
</dbReference>
<evidence type="ECO:0000313" key="2">
    <source>
        <dbReference type="EMBL" id="CCB45024.1"/>
    </source>
</evidence>
<dbReference type="HOGENOM" id="CLU_2692867_0_0_1"/>
<accession>F6GYI8</accession>
<dbReference type="PaxDb" id="29760-VIT_09s0054g01510.t01"/>
<organism evidence="2 3">
    <name type="scientific">Vitis vinifera</name>
    <name type="common">Grape</name>
    <dbReference type="NCBI Taxonomy" id="29760"/>
    <lineage>
        <taxon>Eukaryota</taxon>
        <taxon>Viridiplantae</taxon>
        <taxon>Streptophyta</taxon>
        <taxon>Embryophyta</taxon>
        <taxon>Tracheophyta</taxon>
        <taxon>Spermatophyta</taxon>
        <taxon>Magnoliopsida</taxon>
        <taxon>eudicotyledons</taxon>
        <taxon>Gunneridae</taxon>
        <taxon>Pentapetalae</taxon>
        <taxon>rosids</taxon>
        <taxon>Vitales</taxon>
        <taxon>Vitaceae</taxon>
        <taxon>Viteae</taxon>
        <taxon>Vitis</taxon>
    </lineage>
</organism>
<dbReference type="PANTHER" id="PTHR11764">
    <property type="entry name" value="TERPENE CYCLASE/MUTASE FAMILY MEMBER"/>
    <property type="match status" value="1"/>
</dbReference>
<reference evidence="3" key="1">
    <citation type="journal article" date="2007" name="Nature">
        <title>The grapevine genome sequence suggests ancestral hexaploidization in major angiosperm phyla.</title>
        <authorList>
            <consortium name="The French-Italian Public Consortium for Grapevine Genome Characterization."/>
            <person name="Jaillon O."/>
            <person name="Aury J.-M."/>
            <person name="Noel B."/>
            <person name="Policriti A."/>
            <person name="Clepet C."/>
            <person name="Casagrande A."/>
            <person name="Choisne N."/>
            <person name="Aubourg S."/>
            <person name="Vitulo N."/>
            <person name="Jubin C."/>
            <person name="Vezzi A."/>
            <person name="Legeai F."/>
            <person name="Hugueney P."/>
            <person name="Dasilva C."/>
            <person name="Horner D."/>
            <person name="Mica E."/>
            <person name="Jublot D."/>
            <person name="Poulain J."/>
            <person name="Bruyere C."/>
            <person name="Billault A."/>
            <person name="Segurens B."/>
            <person name="Gouyvenoux M."/>
            <person name="Ugarte E."/>
            <person name="Cattonaro F."/>
            <person name="Anthouard V."/>
            <person name="Vico V."/>
            <person name="Del Fabbro C."/>
            <person name="Alaux M."/>
            <person name="Di Gaspero G."/>
            <person name="Dumas V."/>
            <person name="Felice N."/>
            <person name="Paillard S."/>
            <person name="Juman I."/>
            <person name="Moroldo M."/>
            <person name="Scalabrin S."/>
            <person name="Canaguier A."/>
            <person name="Le Clainche I."/>
            <person name="Malacrida G."/>
            <person name="Durand E."/>
            <person name="Pesole G."/>
            <person name="Laucou V."/>
            <person name="Chatelet P."/>
            <person name="Merdinoglu D."/>
            <person name="Delledonne M."/>
            <person name="Pezzotti M."/>
            <person name="Lecharny A."/>
            <person name="Scarpelli C."/>
            <person name="Artiguenave F."/>
            <person name="Pe M.E."/>
            <person name="Valle G."/>
            <person name="Morgante M."/>
            <person name="Caboche M."/>
            <person name="Adam-Blondon A.-F."/>
            <person name="Weissenbach J."/>
            <person name="Quetier F."/>
            <person name="Wincker P."/>
        </authorList>
    </citation>
    <scope>NUCLEOTIDE SEQUENCE [LARGE SCALE GENOMIC DNA]</scope>
    <source>
        <strain evidence="3">cv. Pinot noir / PN40024</strain>
    </source>
</reference>
<evidence type="ECO:0000313" key="3">
    <source>
        <dbReference type="Proteomes" id="UP000009183"/>
    </source>
</evidence>
<evidence type="ECO:0008006" key="4">
    <source>
        <dbReference type="Google" id="ProtNLM"/>
    </source>
</evidence>
<dbReference type="AlphaFoldDB" id="F6GYI8"/>
<dbReference type="SUPFAM" id="SSF48239">
    <property type="entry name" value="Terpenoid cyclases/Protein prenyltransferases"/>
    <property type="match status" value="1"/>
</dbReference>
<keyword evidence="1" id="KW-0413">Isomerase</keyword>
<dbReference type="GO" id="GO:0042300">
    <property type="term" value="F:beta-amyrin synthase activity"/>
    <property type="evidence" value="ECO:0007669"/>
    <property type="project" value="UniProtKB-ARBA"/>
</dbReference>
<dbReference type="GO" id="GO:0016104">
    <property type="term" value="P:triterpenoid biosynthetic process"/>
    <property type="evidence" value="ECO:0007669"/>
    <property type="project" value="InterPro"/>
</dbReference>
<dbReference type="eggNOG" id="KOG0497">
    <property type="taxonomic scope" value="Eukaryota"/>
</dbReference>
<protein>
    <recommendedName>
        <fullName evidence="4">Squalene cyclase C-terminal domain-containing protein</fullName>
    </recommendedName>
</protein>
<keyword evidence="3" id="KW-1185">Reference proteome</keyword>
<dbReference type="PANTHER" id="PTHR11764:SF58">
    <property type="entry name" value="BETA-AMYRIN SYNTHASE-RELATED"/>
    <property type="match status" value="1"/>
</dbReference>
<dbReference type="EMBL" id="FN594972">
    <property type="protein sequence ID" value="CCB45024.1"/>
    <property type="molecule type" value="Genomic_DNA"/>
</dbReference>
<dbReference type="STRING" id="29760.F6GYI8"/>
<dbReference type="InParanoid" id="F6GYI8"/>
<dbReference type="GO" id="GO:0005811">
    <property type="term" value="C:lipid droplet"/>
    <property type="evidence" value="ECO:0007669"/>
    <property type="project" value="InterPro"/>
</dbReference>
<evidence type="ECO:0000256" key="1">
    <source>
        <dbReference type="ARBA" id="ARBA00023235"/>
    </source>
</evidence>
<dbReference type="Gene3D" id="1.50.10.20">
    <property type="match status" value="1"/>
</dbReference>
<sequence>MYRHISKESWTFSDRDHGWQVSDCTIESLKYIEEIQCLMAHGLAVVGKAYQNCLAIRKTTDFLVKLQLDDGGWG</sequence>
<dbReference type="InterPro" id="IPR008930">
    <property type="entry name" value="Terpenoid_cyclase/PrenylTrfase"/>
</dbReference>
<name>F6GYI8_VITVI</name>
<dbReference type="Proteomes" id="UP000009183">
    <property type="component" value="Chromosome 9"/>
</dbReference>
<proteinExistence type="predicted"/>
<gene>
    <name evidence="2" type="ordered locus">VIT_09s0054g01510</name>
</gene>